<reference evidence="8 9" key="1">
    <citation type="submission" date="2018-07" db="EMBL/GenBank/DDBJ databases">
        <title>Marsedoiliclastica nanhaica gen. nov. sp. nov., a novel marine hydrocarbonoclastic bacterium isolated from an in-situ enriched hydrocarbon-degrading consortium in deep-sea sediment.</title>
        <authorList>
            <person name="Dong C."/>
            <person name="Ma T."/>
            <person name="Liu R."/>
            <person name="Shao Z."/>
        </authorList>
    </citation>
    <scope>NUCLEOTIDE SEQUENCE [LARGE SCALE GENOMIC DNA]</scope>
    <source>
        <strain evidence="9">soil36-7</strain>
    </source>
</reference>
<dbReference type="AlphaFoldDB" id="A0A4P7XHJ3"/>
<dbReference type="PROSITE" id="PS50893">
    <property type="entry name" value="ABC_TRANSPORTER_2"/>
    <property type="match status" value="1"/>
</dbReference>
<evidence type="ECO:0000256" key="2">
    <source>
        <dbReference type="ARBA" id="ARBA00022741"/>
    </source>
</evidence>
<dbReference type="EMBL" id="CP031093">
    <property type="protein sequence ID" value="QCF25702.1"/>
    <property type="molecule type" value="Genomic_DNA"/>
</dbReference>
<evidence type="ECO:0000256" key="3">
    <source>
        <dbReference type="ARBA" id="ARBA00022748"/>
    </source>
</evidence>
<protein>
    <submittedName>
        <fullName evidence="8">Cytochrome c biogenesis heme-transporting ATPase CcmA</fullName>
    </submittedName>
</protein>
<dbReference type="GO" id="GO:0022857">
    <property type="term" value="F:transmembrane transporter activity"/>
    <property type="evidence" value="ECO:0007669"/>
    <property type="project" value="InterPro"/>
</dbReference>
<evidence type="ECO:0000313" key="9">
    <source>
        <dbReference type="Proteomes" id="UP000298049"/>
    </source>
</evidence>
<dbReference type="PANTHER" id="PTHR43499">
    <property type="entry name" value="ABC TRANSPORTER I FAMILY MEMBER 1"/>
    <property type="match status" value="1"/>
</dbReference>
<keyword evidence="4" id="KW-0067">ATP-binding</keyword>
<dbReference type="NCBIfam" id="TIGR01189">
    <property type="entry name" value="ccmA"/>
    <property type="match status" value="1"/>
</dbReference>
<evidence type="ECO:0000256" key="1">
    <source>
        <dbReference type="ARBA" id="ARBA00022448"/>
    </source>
</evidence>
<dbReference type="RefSeq" id="WP_136548248.1">
    <property type="nucleotide sequence ID" value="NZ_CP031093.1"/>
</dbReference>
<keyword evidence="3" id="KW-0201">Cytochrome c-type biogenesis</keyword>
<dbReference type="OrthoDB" id="9800654at2"/>
<dbReference type="PROSITE" id="PS00211">
    <property type="entry name" value="ABC_TRANSPORTER_1"/>
    <property type="match status" value="1"/>
</dbReference>
<dbReference type="NCBIfam" id="NF010061">
    <property type="entry name" value="PRK13538.1"/>
    <property type="match status" value="1"/>
</dbReference>
<dbReference type="GO" id="GO:0017004">
    <property type="term" value="P:cytochrome complex assembly"/>
    <property type="evidence" value="ECO:0007669"/>
    <property type="project" value="UniProtKB-KW"/>
</dbReference>
<keyword evidence="9" id="KW-1185">Reference proteome</keyword>
<sequence>MTEPLLEARQITSERDDRVLFESLDLSVGPGDLVRLEGPNGAGKTTLLRILAGLFPPTCGEVRWRGRPISGNSDGFFGDMLYLGHRAGIKSLLTPQENLRALEGARRGYSEACVEGALVQVGLAGFEDVPCKQLSAGQQRRVALARLLLSDEPLWLLDEIFTAIDKNGVAALEAMLVERARAGGMVVMTTHHDFEAPGMRRVVLGQAAPAPEPAGAFY</sequence>
<name>A0A4P7XHJ3_9ALTE</name>
<organism evidence="8 9">
    <name type="scientific">Hydrocarboniclastica marina</name>
    <dbReference type="NCBI Taxonomy" id="2259620"/>
    <lineage>
        <taxon>Bacteria</taxon>
        <taxon>Pseudomonadati</taxon>
        <taxon>Pseudomonadota</taxon>
        <taxon>Gammaproteobacteria</taxon>
        <taxon>Alteromonadales</taxon>
        <taxon>Alteromonadaceae</taxon>
        <taxon>Hydrocarboniclastica</taxon>
    </lineage>
</organism>
<evidence type="ECO:0000313" key="8">
    <source>
        <dbReference type="EMBL" id="QCF25702.1"/>
    </source>
</evidence>
<feature type="domain" description="ABC transporter" evidence="7">
    <location>
        <begin position="6"/>
        <end position="216"/>
    </location>
</feature>
<proteinExistence type="predicted"/>
<dbReference type="InterPro" id="IPR003439">
    <property type="entry name" value="ABC_transporter-like_ATP-bd"/>
</dbReference>
<evidence type="ECO:0000259" key="7">
    <source>
        <dbReference type="PROSITE" id="PS50893"/>
    </source>
</evidence>
<evidence type="ECO:0000256" key="5">
    <source>
        <dbReference type="ARBA" id="ARBA00022967"/>
    </source>
</evidence>
<keyword evidence="2" id="KW-0547">Nucleotide-binding</keyword>
<gene>
    <name evidence="8" type="ORF">soil367_07095</name>
</gene>
<evidence type="ECO:0000256" key="6">
    <source>
        <dbReference type="ARBA" id="ARBA00023136"/>
    </source>
</evidence>
<dbReference type="SMART" id="SM00382">
    <property type="entry name" value="AAA"/>
    <property type="match status" value="1"/>
</dbReference>
<keyword evidence="6" id="KW-0472">Membrane</keyword>
<dbReference type="InterPro" id="IPR017871">
    <property type="entry name" value="ABC_transporter-like_CS"/>
</dbReference>
<dbReference type="SUPFAM" id="SSF52540">
    <property type="entry name" value="P-loop containing nucleoside triphosphate hydrolases"/>
    <property type="match status" value="1"/>
</dbReference>
<evidence type="ECO:0000256" key="4">
    <source>
        <dbReference type="ARBA" id="ARBA00022840"/>
    </source>
</evidence>
<keyword evidence="5" id="KW-1278">Translocase</keyword>
<dbReference type="GO" id="GO:0005524">
    <property type="term" value="F:ATP binding"/>
    <property type="evidence" value="ECO:0007669"/>
    <property type="project" value="UniProtKB-KW"/>
</dbReference>
<dbReference type="InterPro" id="IPR027417">
    <property type="entry name" value="P-loop_NTPase"/>
</dbReference>
<dbReference type="GO" id="GO:0016887">
    <property type="term" value="F:ATP hydrolysis activity"/>
    <property type="evidence" value="ECO:0007669"/>
    <property type="project" value="InterPro"/>
</dbReference>
<dbReference type="KEGG" id="hmi:soil367_07095"/>
<keyword evidence="1" id="KW-0813">Transport</keyword>
<dbReference type="InterPro" id="IPR003593">
    <property type="entry name" value="AAA+_ATPase"/>
</dbReference>
<dbReference type="Pfam" id="PF00005">
    <property type="entry name" value="ABC_tran"/>
    <property type="match status" value="1"/>
</dbReference>
<dbReference type="PANTHER" id="PTHR43499:SF1">
    <property type="entry name" value="ABC TRANSPORTER I FAMILY MEMBER 1"/>
    <property type="match status" value="1"/>
</dbReference>
<dbReference type="Gene3D" id="3.40.50.300">
    <property type="entry name" value="P-loop containing nucleotide triphosphate hydrolases"/>
    <property type="match status" value="1"/>
</dbReference>
<dbReference type="InterPro" id="IPR005895">
    <property type="entry name" value="ABC_transptr_haem_export_CcmA"/>
</dbReference>
<accession>A0A4P7XHJ3</accession>
<dbReference type="Proteomes" id="UP000298049">
    <property type="component" value="Chromosome"/>
</dbReference>